<dbReference type="PROSITE" id="PS51186">
    <property type="entry name" value="GNAT"/>
    <property type="match status" value="1"/>
</dbReference>
<dbReference type="PANTHER" id="PTHR43877">
    <property type="entry name" value="AMINOALKYLPHOSPHONATE N-ACETYLTRANSFERASE-RELATED-RELATED"/>
    <property type="match status" value="1"/>
</dbReference>
<feature type="domain" description="N-acetyltransferase" evidence="3">
    <location>
        <begin position="15"/>
        <end position="168"/>
    </location>
</feature>
<keyword evidence="1 4" id="KW-0808">Transferase</keyword>
<organism evidence="4 5">
    <name type="scientific">Raineyella fluvialis</name>
    <dbReference type="NCBI Taxonomy" id="2662261"/>
    <lineage>
        <taxon>Bacteria</taxon>
        <taxon>Bacillati</taxon>
        <taxon>Actinomycetota</taxon>
        <taxon>Actinomycetes</taxon>
        <taxon>Propionibacteriales</taxon>
        <taxon>Propionibacteriaceae</taxon>
        <taxon>Raineyella</taxon>
    </lineage>
</organism>
<proteinExistence type="predicted"/>
<dbReference type="GO" id="GO:0016747">
    <property type="term" value="F:acyltransferase activity, transferring groups other than amino-acyl groups"/>
    <property type="evidence" value="ECO:0007669"/>
    <property type="project" value="InterPro"/>
</dbReference>
<dbReference type="InterPro" id="IPR000182">
    <property type="entry name" value="GNAT_dom"/>
</dbReference>
<evidence type="ECO:0000259" key="3">
    <source>
        <dbReference type="PROSITE" id="PS51186"/>
    </source>
</evidence>
<reference evidence="4 5" key="1">
    <citation type="submission" date="2019-10" db="EMBL/GenBank/DDBJ databases">
        <title>Genomic analysis of Raineyella sp. CBA3103.</title>
        <authorList>
            <person name="Roh S.W."/>
        </authorList>
    </citation>
    <scope>NUCLEOTIDE SEQUENCE [LARGE SCALE GENOMIC DNA]</scope>
    <source>
        <strain evidence="4 5">CBA3103</strain>
    </source>
</reference>
<dbReference type="PANTHER" id="PTHR43877:SF2">
    <property type="entry name" value="AMINOALKYLPHOSPHONATE N-ACETYLTRANSFERASE-RELATED"/>
    <property type="match status" value="1"/>
</dbReference>
<keyword evidence="5" id="KW-1185">Reference proteome</keyword>
<protein>
    <submittedName>
        <fullName evidence="4">GNAT family N-acetyltransferase</fullName>
    </submittedName>
</protein>
<dbReference type="AlphaFoldDB" id="A0A5Q2FE36"/>
<evidence type="ECO:0000313" key="4">
    <source>
        <dbReference type="EMBL" id="QGF23724.1"/>
    </source>
</evidence>
<dbReference type="InterPro" id="IPR016181">
    <property type="entry name" value="Acyl_CoA_acyltransferase"/>
</dbReference>
<dbReference type="Gene3D" id="3.40.630.30">
    <property type="match status" value="1"/>
</dbReference>
<dbReference type="EMBL" id="CP045725">
    <property type="protein sequence ID" value="QGF23724.1"/>
    <property type="molecule type" value="Genomic_DNA"/>
</dbReference>
<evidence type="ECO:0000256" key="1">
    <source>
        <dbReference type="ARBA" id="ARBA00022679"/>
    </source>
</evidence>
<dbReference type="KEGG" id="rain:Rai3103_08630"/>
<evidence type="ECO:0000313" key="5">
    <source>
        <dbReference type="Proteomes" id="UP000386847"/>
    </source>
</evidence>
<dbReference type="RefSeq" id="WP_153572254.1">
    <property type="nucleotide sequence ID" value="NZ_CP045725.1"/>
</dbReference>
<dbReference type="CDD" id="cd04301">
    <property type="entry name" value="NAT_SF"/>
    <property type="match status" value="1"/>
</dbReference>
<dbReference type="InterPro" id="IPR050832">
    <property type="entry name" value="Bact_Acetyltransf"/>
</dbReference>
<evidence type="ECO:0000256" key="2">
    <source>
        <dbReference type="ARBA" id="ARBA00023315"/>
    </source>
</evidence>
<dbReference type="Proteomes" id="UP000386847">
    <property type="component" value="Chromosome"/>
</dbReference>
<dbReference type="SUPFAM" id="SSF55729">
    <property type="entry name" value="Acyl-CoA N-acyltransferases (Nat)"/>
    <property type="match status" value="1"/>
</dbReference>
<sequence length="168" mass="18792">MTEFEMGATKTRDPKLIKQAATIWAEATAHRDLVDASDVKINDSIPLIEEVLSSSDHSFLLAIADDDGGIVSFAAVEPEREATHQGRGELRFLGVAPEHWGEGWARRLLVALPDACREEGFNDLILWVYADNTRAIWVYEAMGWNATGRTRKHEVTGRLEAEYRIKLG</sequence>
<gene>
    <name evidence="4" type="ORF">Rai3103_08630</name>
</gene>
<dbReference type="Pfam" id="PF00583">
    <property type="entry name" value="Acetyltransf_1"/>
    <property type="match status" value="1"/>
</dbReference>
<name>A0A5Q2FE36_9ACTN</name>
<keyword evidence="2" id="KW-0012">Acyltransferase</keyword>
<accession>A0A5Q2FE36</accession>